<accession>A0A811VI90</accession>
<reference evidence="2" key="1">
    <citation type="submission" date="2020-11" db="EMBL/GenBank/DDBJ databases">
        <authorList>
            <person name="Whitehead M."/>
        </authorList>
    </citation>
    <scope>NUCLEOTIDE SEQUENCE</scope>
    <source>
        <strain evidence="2">EGII</strain>
    </source>
</reference>
<keyword evidence="1" id="KW-0732">Signal</keyword>
<feature type="signal peptide" evidence="1">
    <location>
        <begin position="1"/>
        <end position="19"/>
    </location>
</feature>
<gene>
    <name evidence="2" type="ORF">CCAP1982_LOCUS21852</name>
</gene>
<feature type="chain" id="PRO_5032657616" evidence="1">
    <location>
        <begin position="20"/>
        <end position="157"/>
    </location>
</feature>
<evidence type="ECO:0000256" key="1">
    <source>
        <dbReference type="SAM" id="SignalP"/>
    </source>
</evidence>
<sequence>MSWTCRLLYLTSVTTLVAAFRDFWEVYTDLKPYLDYHLCPVLSSYQISLLPVTTVSSISAEPTTRGCRLCGVSAGKRVKNHAYIERQTFGNTQPEPSIAVQLSRSHNTEVRSKHAITAIYFCKAEIGTCCDHLNPFILHGLYSVFFWLELTAKRSMN</sequence>
<dbReference type="EMBL" id="CAJHJT010000056">
    <property type="protein sequence ID" value="CAD7013832.1"/>
    <property type="molecule type" value="Genomic_DNA"/>
</dbReference>
<keyword evidence="3" id="KW-1185">Reference proteome</keyword>
<dbReference type="AlphaFoldDB" id="A0A811VI90"/>
<organism evidence="2 3">
    <name type="scientific">Ceratitis capitata</name>
    <name type="common">Mediterranean fruit fly</name>
    <name type="synonym">Tephritis capitata</name>
    <dbReference type="NCBI Taxonomy" id="7213"/>
    <lineage>
        <taxon>Eukaryota</taxon>
        <taxon>Metazoa</taxon>
        <taxon>Ecdysozoa</taxon>
        <taxon>Arthropoda</taxon>
        <taxon>Hexapoda</taxon>
        <taxon>Insecta</taxon>
        <taxon>Pterygota</taxon>
        <taxon>Neoptera</taxon>
        <taxon>Endopterygota</taxon>
        <taxon>Diptera</taxon>
        <taxon>Brachycera</taxon>
        <taxon>Muscomorpha</taxon>
        <taxon>Tephritoidea</taxon>
        <taxon>Tephritidae</taxon>
        <taxon>Ceratitis</taxon>
        <taxon>Ceratitis</taxon>
    </lineage>
</organism>
<dbReference type="Proteomes" id="UP000606786">
    <property type="component" value="Unassembled WGS sequence"/>
</dbReference>
<evidence type="ECO:0000313" key="3">
    <source>
        <dbReference type="Proteomes" id="UP000606786"/>
    </source>
</evidence>
<proteinExistence type="predicted"/>
<comment type="caution">
    <text evidence="2">The sequence shown here is derived from an EMBL/GenBank/DDBJ whole genome shotgun (WGS) entry which is preliminary data.</text>
</comment>
<protein>
    <submittedName>
        <fullName evidence="2">(Mediterranean fruit fly) hypothetical protein</fullName>
    </submittedName>
</protein>
<name>A0A811VI90_CERCA</name>
<evidence type="ECO:0000313" key="2">
    <source>
        <dbReference type="EMBL" id="CAD7013832.1"/>
    </source>
</evidence>